<evidence type="ECO:0000256" key="4">
    <source>
        <dbReference type="ARBA" id="ARBA00008766"/>
    </source>
</evidence>
<keyword evidence="9" id="KW-0482">Metalloprotease</keyword>
<evidence type="ECO:0000256" key="8">
    <source>
        <dbReference type="ARBA" id="ARBA00022801"/>
    </source>
</evidence>
<evidence type="ECO:0000256" key="12">
    <source>
        <dbReference type="SAM" id="MobiDB-lite"/>
    </source>
</evidence>
<evidence type="ECO:0000256" key="9">
    <source>
        <dbReference type="ARBA" id="ARBA00023049"/>
    </source>
</evidence>
<evidence type="ECO:0000256" key="1">
    <source>
        <dbReference type="ARBA" id="ARBA00001424"/>
    </source>
</evidence>
<keyword evidence="6" id="KW-0031">Aminopeptidase</keyword>
<comment type="function">
    <text evidence="3">Catalyzes the removal of a penultimate prolyl residue from the N-termini of peptides.</text>
</comment>
<keyword evidence="8" id="KW-0378">Hydrolase</keyword>
<feature type="domain" description="Aminopeptidase P N-terminal" evidence="13">
    <location>
        <begin position="20"/>
        <end position="157"/>
    </location>
</feature>
<evidence type="ECO:0000256" key="6">
    <source>
        <dbReference type="ARBA" id="ARBA00022438"/>
    </source>
</evidence>
<dbReference type="EMBL" id="CP138582">
    <property type="protein sequence ID" value="WPG99891.1"/>
    <property type="molecule type" value="Genomic_DNA"/>
</dbReference>
<dbReference type="InterPro" id="IPR000994">
    <property type="entry name" value="Pept_M24"/>
</dbReference>
<reference evidence="14 15" key="1">
    <citation type="submission" date="2023-11" db="EMBL/GenBank/DDBJ databases">
        <title>An acidophilic fungus is an integral part of prey digestion in a carnivorous sundew plant.</title>
        <authorList>
            <person name="Tsai I.J."/>
        </authorList>
    </citation>
    <scope>NUCLEOTIDE SEQUENCE [LARGE SCALE GENOMIC DNA]</scope>
    <source>
        <strain evidence="14">169a</strain>
    </source>
</reference>
<keyword evidence="7" id="KW-0479">Metal-binding</keyword>
<dbReference type="Proteomes" id="UP001303373">
    <property type="component" value="Chromosome 3"/>
</dbReference>
<evidence type="ECO:0000256" key="7">
    <source>
        <dbReference type="ARBA" id="ARBA00022723"/>
    </source>
</evidence>
<dbReference type="SMART" id="SM01011">
    <property type="entry name" value="AMP_N"/>
    <property type="match status" value="1"/>
</dbReference>
<evidence type="ECO:0000256" key="2">
    <source>
        <dbReference type="ARBA" id="ARBA00001936"/>
    </source>
</evidence>
<dbReference type="InterPro" id="IPR052433">
    <property type="entry name" value="X-Pro_dipept-like"/>
</dbReference>
<evidence type="ECO:0000256" key="11">
    <source>
        <dbReference type="ARBA" id="ARBA00030849"/>
    </source>
</evidence>
<comment type="cofactor">
    <cofactor evidence="2">
        <name>Mn(2+)</name>
        <dbReference type="ChEBI" id="CHEBI:29035"/>
    </cofactor>
</comment>
<dbReference type="InterPro" id="IPR036005">
    <property type="entry name" value="Creatinase/aminopeptidase-like"/>
</dbReference>
<evidence type="ECO:0000256" key="10">
    <source>
        <dbReference type="ARBA" id="ARBA00023211"/>
    </source>
</evidence>
<dbReference type="PANTHER" id="PTHR43226:SF1">
    <property type="entry name" value="XAA-PRO DIPEPTIDASE"/>
    <property type="match status" value="1"/>
</dbReference>
<dbReference type="EC" id="3.4.11.9" evidence="5"/>
<evidence type="ECO:0000313" key="14">
    <source>
        <dbReference type="EMBL" id="WPG99891.1"/>
    </source>
</evidence>
<dbReference type="SUPFAM" id="SSF55920">
    <property type="entry name" value="Creatinase/aminopeptidase"/>
    <property type="match status" value="1"/>
</dbReference>
<comment type="similarity">
    <text evidence="4">Belongs to the peptidase M24B family.</text>
</comment>
<sequence>MTHEKRIANPALPPPPQGKYPAKAHARRVAKYIAEHGGPSEGLIYLEGRETEIVEDDDKERHYRQRRHFYYLTGCNEADCFFAYDIAADKSTLWIPPVDPETVMWAGMPLLPKEALEQFDVDQVLTTDELKSGKSLSQMLGKSNSTILAIKDRADLSVFKSDALKTFNIAFNFEITREAIEECRVVKDEHEIAMIRHANIVSSYAHSQILGAVKRAKNERELNAVFVMHCHANGCKEQAYGCICASGSGAASLHYVHNDKDFGDKLNLLLDAGCEYNNYCSDITRSFPLNGKFTKESRDIYELVQNMQSEAGSMIKAGVHWEDVHMRAHAVAAKGLRQLGILNPSLSVEQILDSKITCRFMPHGLGHYLGMDTHDTGGHANYADPNEFFTYLRIRGPIKLHSVLTNEPGIYFREFPFKQELKDGKWDGIVDQEKLAQYWSVGGIRLEDDLVVLENGFENLTTVRSEVDYVESMVQTEGAVLNGHS</sequence>
<evidence type="ECO:0000256" key="3">
    <source>
        <dbReference type="ARBA" id="ARBA00002443"/>
    </source>
</evidence>
<organism evidence="14 15">
    <name type="scientific">Acrodontium crateriforme</name>
    <dbReference type="NCBI Taxonomy" id="150365"/>
    <lineage>
        <taxon>Eukaryota</taxon>
        <taxon>Fungi</taxon>
        <taxon>Dikarya</taxon>
        <taxon>Ascomycota</taxon>
        <taxon>Pezizomycotina</taxon>
        <taxon>Dothideomycetes</taxon>
        <taxon>Dothideomycetidae</taxon>
        <taxon>Mycosphaerellales</taxon>
        <taxon>Teratosphaeriaceae</taxon>
        <taxon>Acrodontium</taxon>
    </lineage>
</organism>
<dbReference type="GO" id="GO:0006508">
    <property type="term" value="P:proteolysis"/>
    <property type="evidence" value="ECO:0007669"/>
    <property type="project" value="TreeGrafter"/>
</dbReference>
<protein>
    <recommendedName>
        <fullName evidence="5">Xaa-Pro aminopeptidase</fullName>
        <ecNumber evidence="5">3.4.11.9</ecNumber>
    </recommendedName>
    <alternativeName>
        <fullName evidence="11">Aminoacylproline aminopeptidase</fullName>
    </alternativeName>
</protein>
<evidence type="ECO:0000259" key="13">
    <source>
        <dbReference type="SMART" id="SM01011"/>
    </source>
</evidence>
<evidence type="ECO:0000256" key="5">
    <source>
        <dbReference type="ARBA" id="ARBA00012574"/>
    </source>
</evidence>
<keyword evidence="10" id="KW-0464">Manganese</keyword>
<dbReference type="Gene3D" id="3.40.350.10">
    <property type="entry name" value="Creatinase/prolidase N-terminal domain"/>
    <property type="match status" value="1"/>
</dbReference>
<proteinExistence type="inferred from homology"/>
<dbReference type="SUPFAM" id="SSF53092">
    <property type="entry name" value="Creatinase/prolidase N-terminal domain"/>
    <property type="match status" value="1"/>
</dbReference>
<dbReference type="GO" id="GO:0030145">
    <property type="term" value="F:manganese ion binding"/>
    <property type="evidence" value="ECO:0007669"/>
    <property type="project" value="InterPro"/>
</dbReference>
<dbReference type="CDD" id="cd01087">
    <property type="entry name" value="Prolidase"/>
    <property type="match status" value="1"/>
</dbReference>
<accession>A0AAQ3M1E6</accession>
<gene>
    <name evidence="14" type="ORF">R9X50_00271100</name>
</gene>
<dbReference type="InterPro" id="IPR007865">
    <property type="entry name" value="Aminopep_P_N"/>
</dbReference>
<dbReference type="Pfam" id="PF00557">
    <property type="entry name" value="Peptidase_M24"/>
    <property type="match status" value="1"/>
</dbReference>
<dbReference type="PANTHER" id="PTHR43226">
    <property type="entry name" value="XAA-PRO AMINOPEPTIDASE 3"/>
    <property type="match status" value="1"/>
</dbReference>
<dbReference type="InterPro" id="IPR029149">
    <property type="entry name" value="Creatin/AminoP/Spt16_N"/>
</dbReference>
<feature type="region of interest" description="Disordered" evidence="12">
    <location>
        <begin position="1"/>
        <end position="21"/>
    </location>
</feature>
<dbReference type="AlphaFoldDB" id="A0AAQ3M1E6"/>
<keyword evidence="15" id="KW-1185">Reference proteome</keyword>
<keyword evidence="6" id="KW-0645">Protease</keyword>
<comment type="catalytic activity">
    <reaction evidence="1">
        <text>Release of any N-terminal amino acid, including proline, that is linked to proline, even from a dipeptide or tripeptide.</text>
        <dbReference type="EC" id="3.4.11.9"/>
    </reaction>
</comment>
<dbReference type="Gene3D" id="3.90.230.10">
    <property type="entry name" value="Creatinase/methionine aminopeptidase superfamily"/>
    <property type="match status" value="1"/>
</dbReference>
<name>A0AAQ3M1E6_9PEZI</name>
<dbReference type="GO" id="GO:0070006">
    <property type="term" value="F:metalloaminopeptidase activity"/>
    <property type="evidence" value="ECO:0007669"/>
    <property type="project" value="InterPro"/>
</dbReference>
<evidence type="ECO:0000313" key="15">
    <source>
        <dbReference type="Proteomes" id="UP001303373"/>
    </source>
</evidence>
<dbReference type="Pfam" id="PF05195">
    <property type="entry name" value="AMP_N"/>
    <property type="match status" value="1"/>
</dbReference>